<protein>
    <submittedName>
        <fullName evidence="1">Uncharacterized protein</fullName>
    </submittedName>
</protein>
<accession>A0AA48M6F0</accession>
<reference evidence="1" key="1">
    <citation type="submission" date="2023-07" db="EMBL/GenBank/DDBJ databases">
        <authorList>
            <person name="Pelsma A.J. K."/>
        </authorList>
    </citation>
    <scope>NUCLEOTIDE SEQUENCE</scope>
</reference>
<dbReference type="EMBL" id="OY288114">
    <property type="protein sequence ID" value="CAJ0891038.1"/>
    <property type="molecule type" value="Genomic_DNA"/>
</dbReference>
<proteinExistence type="predicted"/>
<evidence type="ECO:0000313" key="1">
    <source>
        <dbReference type="EMBL" id="CAJ0891038.1"/>
    </source>
</evidence>
<gene>
    <name evidence="1" type="ORF">AMST5_04100</name>
</gene>
<sequence>MIAAWWKVSEAAFLDVRLERLSAPEFRHWFKLCCIASINGGALPEIEQIALMLGASVAMVEKRIERLVAAGLFVEGEGGLEPAEVGPCPMARKGGETAPEPRGALSNAERQRAYRARKKAEEGSAPVTERYEGITERYGNPLPKESELEIKTNPARIAREGRDDHFENFLAAFPDRGADNPRGPAFAAWRRAVSSGAEPEEIVRAAKAYRAAVGGRERRFICSAARWLSEGRWRGEGAAPGLSKPGAPPVSSGLWIAADSPEGRAWAEHWRATRGKSPPMDARGGWRFPSLVPPIEKEIAA</sequence>
<dbReference type="AlphaFoldDB" id="A0AA48M6F0"/>
<name>A0AA48M6F0_9ZZZZ</name>
<organism evidence="1">
    <name type="scientific">freshwater sediment metagenome</name>
    <dbReference type="NCBI Taxonomy" id="556182"/>
    <lineage>
        <taxon>unclassified sequences</taxon>
        <taxon>metagenomes</taxon>
        <taxon>ecological metagenomes</taxon>
    </lineage>
</organism>